<accession>A0A9D5JTH8</accession>
<proteinExistence type="inferred from homology"/>
<dbReference type="Gene3D" id="3.20.20.480">
    <property type="entry name" value="Trimethylamine methyltransferase-like"/>
    <property type="match status" value="1"/>
</dbReference>
<evidence type="ECO:0000313" key="5">
    <source>
        <dbReference type="Proteomes" id="UP000649604"/>
    </source>
</evidence>
<dbReference type="AlphaFoldDB" id="A0A9D5JTH8"/>
<reference evidence="4" key="1">
    <citation type="submission" date="2019-11" db="EMBL/GenBank/DDBJ databases">
        <title>Microbial mats filling the niche in hypersaline microbial mats.</title>
        <authorList>
            <person name="Wong H.L."/>
            <person name="Macleod F.I."/>
            <person name="White R.A. III"/>
            <person name="Burns B.P."/>
        </authorList>
    </citation>
    <scope>NUCLEOTIDE SEQUENCE</scope>
    <source>
        <strain evidence="4">Rbin_158</strain>
    </source>
</reference>
<dbReference type="Proteomes" id="UP000649604">
    <property type="component" value="Unassembled WGS sequence"/>
</dbReference>
<sequence>MNTTTKARFRVHKTPHFRVLSDAQTGDIYAAACEILQRTGSDVHSEEARDILKQGGCWVDGARVRIPIGLSEWAVRTAPSTILLYDRNGTKKLSLGERRTYFGPGPTNTYHIDPDTEERRKPTLQDTQNVAKVCDALPNIDFVQDLGTPGGVTPTLADVHIFSTLVRNTTKPIVHWGFDIDQYQDIVDIAAAVVGGLDNLQKRPFIALYSESSPPLVHSEEAIAKAIFAARNRIPIVYTPCIISGATAPATLAGALAMGVAESLVGIVVSQLIREGSPIIMGGVYGIMDMATTIYSYGSPEFLLMQAGIAEVAHHMKMPVFGTAGCTDSHTLDAQAAAEAAMSILIAAEAGANLVHDCGYTAFGSAGSVFQLVMADEIIGMVKRIMQGIEMNDDTLALDVIDNAGPGGEFITSKHTYKYFKQQTWFPTLINRMRYSEWKMMTNESSMGQRVKEKARQIIHDHQVPPLSEDVIQKIDAILQNAEAREQQKAAANKKQ</sequence>
<organism evidence="4 5">
    <name type="scientific">candidate division KSB3 bacterium</name>
    <dbReference type="NCBI Taxonomy" id="2044937"/>
    <lineage>
        <taxon>Bacteria</taxon>
        <taxon>candidate division KSB3</taxon>
    </lineage>
</organism>
<protein>
    <submittedName>
        <fullName evidence="4">Trimethylamine methyltransferase</fullName>
    </submittedName>
</protein>
<dbReference type="EMBL" id="WJJP01000165">
    <property type="protein sequence ID" value="MBD3323958.1"/>
    <property type="molecule type" value="Genomic_DNA"/>
</dbReference>
<name>A0A9D5JTH8_9BACT</name>
<evidence type="ECO:0000256" key="2">
    <source>
        <dbReference type="ARBA" id="ARBA00022603"/>
    </source>
</evidence>
<comment type="caution">
    <text evidence="4">The sequence shown here is derived from an EMBL/GenBank/DDBJ whole genome shotgun (WGS) entry which is preliminary data.</text>
</comment>
<keyword evidence="2 4" id="KW-0489">Methyltransferase</keyword>
<dbReference type="Pfam" id="PF06253">
    <property type="entry name" value="MTTB"/>
    <property type="match status" value="1"/>
</dbReference>
<dbReference type="InterPro" id="IPR038601">
    <property type="entry name" value="MttB-like_sf"/>
</dbReference>
<dbReference type="GO" id="GO:0032259">
    <property type="term" value="P:methylation"/>
    <property type="evidence" value="ECO:0007669"/>
    <property type="project" value="UniProtKB-KW"/>
</dbReference>
<keyword evidence="3" id="KW-0808">Transferase</keyword>
<evidence type="ECO:0000256" key="1">
    <source>
        <dbReference type="ARBA" id="ARBA00007137"/>
    </source>
</evidence>
<evidence type="ECO:0000256" key="3">
    <source>
        <dbReference type="ARBA" id="ARBA00022679"/>
    </source>
</evidence>
<gene>
    <name evidence="4" type="ORF">GF339_05200</name>
</gene>
<comment type="similarity">
    <text evidence="1">Belongs to the trimethylamine methyltransferase family.</text>
</comment>
<dbReference type="GO" id="GO:0015948">
    <property type="term" value="P:methanogenesis"/>
    <property type="evidence" value="ECO:0007669"/>
    <property type="project" value="InterPro"/>
</dbReference>
<evidence type="ECO:0000313" key="4">
    <source>
        <dbReference type="EMBL" id="MBD3323958.1"/>
    </source>
</evidence>
<dbReference type="GO" id="GO:0008168">
    <property type="term" value="F:methyltransferase activity"/>
    <property type="evidence" value="ECO:0007669"/>
    <property type="project" value="UniProtKB-KW"/>
</dbReference>
<dbReference type="InterPro" id="IPR010426">
    <property type="entry name" value="MTTB_MeTrfase"/>
</dbReference>